<dbReference type="RefSeq" id="XP_067477890.1">
    <property type="nucleotide sequence ID" value="XM_067622908.1"/>
</dbReference>
<organism evidence="1 2">
    <name type="scientific">Aspergillus brasiliensis (strain CBS 101740 / IMI 381727 / IBT 21946)</name>
    <dbReference type="NCBI Taxonomy" id="767769"/>
    <lineage>
        <taxon>Eukaryota</taxon>
        <taxon>Fungi</taxon>
        <taxon>Dikarya</taxon>
        <taxon>Ascomycota</taxon>
        <taxon>Pezizomycotina</taxon>
        <taxon>Eurotiomycetes</taxon>
        <taxon>Eurotiomycetidae</taxon>
        <taxon>Eurotiales</taxon>
        <taxon>Aspergillaceae</taxon>
        <taxon>Aspergillus</taxon>
        <taxon>Aspergillus subgen. Circumdati</taxon>
    </lineage>
</organism>
<dbReference type="AlphaFoldDB" id="A0A1L9UG50"/>
<dbReference type="GeneID" id="93575396"/>
<sequence>MPGTDMQWGSASVIGCSHVRANLLKAPNYENIPAFRGQMNWQTAFTTAVCPPWSVPSLPDRVDFVKIFQWLWNEGVSEIINVNVIDDPNAPHCEEAIEMALQGFRVEILNLNRLDISSDVVFNAAPGVRELYLYSSSNNEVLCGWSAPGCLDRLANLRKIHLSIQQVQTPLQPSRLARFDEK</sequence>
<gene>
    <name evidence="1" type="ORF">ASPBRDRAFT_31529</name>
</gene>
<proteinExistence type="predicted"/>
<dbReference type="VEuPathDB" id="FungiDB:ASPBRDRAFT_31529"/>
<reference evidence="2" key="1">
    <citation type="journal article" date="2017" name="Genome Biol.">
        <title>Comparative genomics reveals high biological diversity and specific adaptations in the industrially and medically important fungal genus Aspergillus.</title>
        <authorList>
            <person name="de Vries R.P."/>
            <person name="Riley R."/>
            <person name="Wiebenga A."/>
            <person name="Aguilar-Osorio G."/>
            <person name="Amillis S."/>
            <person name="Uchima C.A."/>
            <person name="Anderluh G."/>
            <person name="Asadollahi M."/>
            <person name="Askin M."/>
            <person name="Barry K."/>
            <person name="Battaglia E."/>
            <person name="Bayram O."/>
            <person name="Benocci T."/>
            <person name="Braus-Stromeyer S.A."/>
            <person name="Caldana C."/>
            <person name="Canovas D."/>
            <person name="Cerqueira G.C."/>
            <person name="Chen F."/>
            <person name="Chen W."/>
            <person name="Choi C."/>
            <person name="Clum A."/>
            <person name="Dos Santos R.A."/>
            <person name="Damasio A.R."/>
            <person name="Diallinas G."/>
            <person name="Emri T."/>
            <person name="Fekete E."/>
            <person name="Flipphi M."/>
            <person name="Freyberg S."/>
            <person name="Gallo A."/>
            <person name="Gournas C."/>
            <person name="Habgood R."/>
            <person name="Hainaut M."/>
            <person name="Harispe M.L."/>
            <person name="Henrissat B."/>
            <person name="Hilden K.S."/>
            <person name="Hope R."/>
            <person name="Hossain A."/>
            <person name="Karabika E."/>
            <person name="Karaffa L."/>
            <person name="Karanyi Z."/>
            <person name="Krasevec N."/>
            <person name="Kuo A."/>
            <person name="Kusch H."/>
            <person name="LaButti K."/>
            <person name="Lagendijk E.L."/>
            <person name="Lapidus A."/>
            <person name="Levasseur A."/>
            <person name="Lindquist E."/>
            <person name="Lipzen A."/>
            <person name="Logrieco A.F."/>
            <person name="MacCabe A."/>
            <person name="Maekelae M.R."/>
            <person name="Malavazi I."/>
            <person name="Melin P."/>
            <person name="Meyer V."/>
            <person name="Mielnichuk N."/>
            <person name="Miskei M."/>
            <person name="Molnar A.P."/>
            <person name="Mule G."/>
            <person name="Ngan C.Y."/>
            <person name="Orejas M."/>
            <person name="Orosz E."/>
            <person name="Ouedraogo J.P."/>
            <person name="Overkamp K.M."/>
            <person name="Park H.-S."/>
            <person name="Perrone G."/>
            <person name="Piumi F."/>
            <person name="Punt P.J."/>
            <person name="Ram A.F."/>
            <person name="Ramon A."/>
            <person name="Rauscher S."/>
            <person name="Record E."/>
            <person name="Riano-Pachon D.M."/>
            <person name="Robert V."/>
            <person name="Roehrig J."/>
            <person name="Ruller R."/>
            <person name="Salamov A."/>
            <person name="Salih N.S."/>
            <person name="Samson R.A."/>
            <person name="Sandor E."/>
            <person name="Sanguinetti M."/>
            <person name="Schuetze T."/>
            <person name="Sepcic K."/>
            <person name="Shelest E."/>
            <person name="Sherlock G."/>
            <person name="Sophianopoulou V."/>
            <person name="Squina F.M."/>
            <person name="Sun H."/>
            <person name="Susca A."/>
            <person name="Todd R.B."/>
            <person name="Tsang A."/>
            <person name="Unkles S.E."/>
            <person name="van de Wiele N."/>
            <person name="van Rossen-Uffink D."/>
            <person name="Oliveira J.V."/>
            <person name="Vesth T.C."/>
            <person name="Visser J."/>
            <person name="Yu J.-H."/>
            <person name="Zhou M."/>
            <person name="Andersen M.R."/>
            <person name="Archer D.B."/>
            <person name="Baker S.E."/>
            <person name="Benoit I."/>
            <person name="Brakhage A.A."/>
            <person name="Braus G.H."/>
            <person name="Fischer R."/>
            <person name="Frisvad J.C."/>
            <person name="Goldman G.H."/>
            <person name="Houbraken J."/>
            <person name="Oakley B."/>
            <person name="Pocsi I."/>
            <person name="Scazzocchio C."/>
            <person name="Seiboth B."/>
            <person name="vanKuyk P.A."/>
            <person name="Wortman J."/>
            <person name="Dyer P.S."/>
            <person name="Grigoriev I.V."/>
        </authorList>
    </citation>
    <scope>NUCLEOTIDE SEQUENCE [LARGE SCALE GENOMIC DNA]</scope>
    <source>
        <strain evidence="2">CBS 101740 / IMI 381727 / IBT 21946</strain>
    </source>
</reference>
<name>A0A1L9UG50_ASPBC</name>
<keyword evidence="2" id="KW-1185">Reference proteome</keyword>
<dbReference type="STRING" id="767769.A0A1L9UG50"/>
<evidence type="ECO:0000313" key="2">
    <source>
        <dbReference type="Proteomes" id="UP000184499"/>
    </source>
</evidence>
<dbReference type="OrthoDB" id="5386278at2759"/>
<dbReference type="EMBL" id="KV878686">
    <property type="protein sequence ID" value="OJJ70642.1"/>
    <property type="molecule type" value="Genomic_DNA"/>
</dbReference>
<protein>
    <submittedName>
        <fullName evidence="1">Uncharacterized protein</fullName>
    </submittedName>
</protein>
<evidence type="ECO:0000313" key="1">
    <source>
        <dbReference type="EMBL" id="OJJ70642.1"/>
    </source>
</evidence>
<accession>A0A1L9UG50</accession>
<dbReference type="Proteomes" id="UP000184499">
    <property type="component" value="Unassembled WGS sequence"/>
</dbReference>